<evidence type="ECO:0000256" key="15">
    <source>
        <dbReference type="ARBA" id="ARBA00023157"/>
    </source>
</evidence>
<dbReference type="Gene3D" id="3.30.200.20">
    <property type="entry name" value="Phosphorylase Kinase, domain 1"/>
    <property type="match status" value="1"/>
</dbReference>
<feature type="transmembrane region" description="Helical" evidence="26">
    <location>
        <begin position="442"/>
        <end position="466"/>
    </location>
</feature>
<keyword evidence="14" id="KW-0829">Tyrosine-protein kinase</keyword>
<dbReference type="EMBL" id="CALNXJ010000038">
    <property type="protein sequence ID" value="CAH3144060.1"/>
    <property type="molecule type" value="Genomic_DNA"/>
</dbReference>
<evidence type="ECO:0000256" key="2">
    <source>
        <dbReference type="ARBA" id="ARBA00006692"/>
    </source>
</evidence>
<evidence type="ECO:0000256" key="21">
    <source>
        <dbReference type="PIRSR" id="PIRSR000615-1"/>
    </source>
</evidence>
<dbReference type="InterPro" id="IPR003961">
    <property type="entry name" value="FN3_dom"/>
</dbReference>
<dbReference type="FunFam" id="3.30.200.20:FF:000593">
    <property type="entry name" value="Predicted protein"/>
    <property type="match status" value="1"/>
</dbReference>
<protein>
    <recommendedName>
        <fullName evidence="3">receptor protein-tyrosine kinase</fullName>
        <ecNumber evidence="3">2.7.10.1</ecNumber>
    </recommendedName>
</protein>
<evidence type="ECO:0000256" key="8">
    <source>
        <dbReference type="ARBA" id="ARBA00022737"/>
    </source>
</evidence>
<keyword evidence="18" id="KW-0393">Immunoglobulin domain</keyword>
<comment type="similarity">
    <text evidence="2">Belongs to the protein kinase superfamily. CAMK Ser/Thr protein kinase family.</text>
</comment>
<dbReference type="InterPro" id="IPR017441">
    <property type="entry name" value="Protein_kinase_ATP_BS"/>
</dbReference>
<dbReference type="SMART" id="SM00060">
    <property type="entry name" value="FN3"/>
    <property type="match status" value="2"/>
</dbReference>
<dbReference type="InterPro" id="IPR000719">
    <property type="entry name" value="Prot_kinase_dom"/>
</dbReference>
<feature type="compositionally biased region" description="Basic and acidic residues" evidence="25">
    <location>
        <begin position="882"/>
        <end position="896"/>
    </location>
</feature>
<comment type="subcellular location">
    <subcellularLocation>
        <location evidence="1">Membrane</location>
        <topology evidence="1">Single-pass membrane protein</topology>
    </subcellularLocation>
</comment>
<dbReference type="Gene3D" id="2.60.40.10">
    <property type="entry name" value="Immunoglobulins"/>
    <property type="match status" value="3"/>
</dbReference>
<keyword evidence="23" id="KW-0479">Metal-binding</keyword>
<dbReference type="InterPro" id="IPR003599">
    <property type="entry name" value="Ig_sub"/>
</dbReference>
<feature type="active site" description="Proton acceptor" evidence="21">
    <location>
        <position position="676"/>
    </location>
</feature>
<dbReference type="FunFam" id="2.60.40.10:FF:000032">
    <property type="entry name" value="palladin isoform X1"/>
    <property type="match status" value="1"/>
</dbReference>
<evidence type="ECO:0000256" key="27">
    <source>
        <dbReference type="SAM" id="SignalP"/>
    </source>
</evidence>
<evidence type="ECO:0000256" key="12">
    <source>
        <dbReference type="ARBA" id="ARBA00022989"/>
    </source>
</evidence>
<keyword evidence="5" id="KW-0808">Transferase</keyword>
<accession>A0AAU9XD31</accession>
<feature type="binding site" evidence="23">
    <location>
        <position position="681"/>
    </location>
    <ligand>
        <name>Mg(2+)</name>
        <dbReference type="ChEBI" id="CHEBI:18420"/>
    </ligand>
</feature>
<evidence type="ECO:0000256" key="17">
    <source>
        <dbReference type="ARBA" id="ARBA00023180"/>
    </source>
</evidence>
<dbReference type="Gene3D" id="1.10.510.10">
    <property type="entry name" value="Transferase(Phosphotransferase) domain 1"/>
    <property type="match status" value="1"/>
</dbReference>
<evidence type="ECO:0000256" key="19">
    <source>
        <dbReference type="ARBA" id="ARBA00051243"/>
    </source>
</evidence>
<dbReference type="PROSITE" id="PS50011">
    <property type="entry name" value="PROTEIN_KINASE_DOM"/>
    <property type="match status" value="1"/>
</dbReference>
<evidence type="ECO:0000259" key="29">
    <source>
        <dbReference type="PROSITE" id="PS50835"/>
    </source>
</evidence>
<dbReference type="PRINTS" id="PR00109">
    <property type="entry name" value="TYRKINASE"/>
</dbReference>
<dbReference type="GO" id="GO:0005524">
    <property type="term" value="F:ATP binding"/>
    <property type="evidence" value="ECO:0007669"/>
    <property type="project" value="UniProtKB-UniRule"/>
</dbReference>
<evidence type="ECO:0000256" key="18">
    <source>
        <dbReference type="ARBA" id="ARBA00023319"/>
    </source>
</evidence>
<evidence type="ECO:0000256" key="11">
    <source>
        <dbReference type="ARBA" id="ARBA00022840"/>
    </source>
</evidence>
<dbReference type="PANTHER" id="PTHR24416">
    <property type="entry name" value="TYROSINE-PROTEIN KINASE RECEPTOR"/>
    <property type="match status" value="1"/>
</dbReference>
<evidence type="ECO:0000256" key="3">
    <source>
        <dbReference type="ARBA" id="ARBA00011902"/>
    </source>
</evidence>
<keyword evidence="15" id="KW-1015">Disulfide bond</keyword>
<dbReference type="CDD" id="cd00063">
    <property type="entry name" value="FN3"/>
    <property type="match status" value="2"/>
</dbReference>
<dbReference type="AlphaFoldDB" id="A0AAU9XD31"/>
<dbReference type="InterPro" id="IPR007110">
    <property type="entry name" value="Ig-like_dom"/>
</dbReference>
<dbReference type="InterPro" id="IPR001245">
    <property type="entry name" value="Ser-Thr/Tyr_kinase_cat_dom"/>
</dbReference>
<evidence type="ECO:0000256" key="16">
    <source>
        <dbReference type="ARBA" id="ARBA00023170"/>
    </source>
</evidence>
<evidence type="ECO:0000313" key="32">
    <source>
        <dbReference type="Proteomes" id="UP001159428"/>
    </source>
</evidence>
<dbReference type="GO" id="GO:0043235">
    <property type="term" value="C:receptor complex"/>
    <property type="evidence" value="ECO:0007669"/>
    <property type="project" value="TreeGrafter"/>
</dbReference>
<keyword evidence="10" id="KW-0418">Kinase</keyword>
<keyword evidence="32" id="KW-1185">Reference proteome</keyword>
<dbReference type="InterPro" id="IPR036116">
    <property type="entry name" value="FN3_sf"/>
</dbReference>
<evidence type="ECO:0000256" key="23">
    <source>
        <dbReference type="PIRSR" id="PIRSR000615-3"/>
    </source>
</evidence>
<feature type="domain" description="Protein kinase" evidence="28">
    <location>
        <begin position="529"/>
        <end position="811"/>
    </location>
</feature>
<dbReference type="PROSITE" id="PS50853">
    <property type="entry name" value="FN3"/>
    <property type="match status" value="2"/>
</dbReference>
<keyword evidence="11 22" id="KW-0067">ATP-binding</keyword>
<dbReference type="CDD" id="cd00192">
    <property type="entry name" value="PTKc"/>
    <property type="match status" value="1"/>
</dbReference>
<evidence type="ECO:0000259" key="28">
    <source>
        <dbReference type="PROSITE" id="PS50011"/>
    </source>
</evidence>
<dbReference type="PROSITE" id="PS50835">
    <property type="entry name" value="IG_LIKE"/>
    <property type="match status" value="1"/>
</dbReference>
<evidence type="ECO:0000256" key="20">
    <source>
        <dbReference type="ARBA" id="ARBA00056965"/>
    </source>
</evidence>
<evidence type="ECO:0000256" key="6">
    <source>
        <dbReference type="ARBA" id="ARBA00022692"/>
    </source>
</evidence>
<evidence type="ECO:0000256" key="13">
    <source>
        <dbReference type="ARBA" id="ARBA00023136"/>
    </source>
</evidence>
<evidence type="ECO:0000256" key="9">
    <source>
        <dbReference type="ARBA" id="ARBA00022741"/>
    </source>
</evidence>
<organism evidence="31 32">
    <name type="scientific">Pocillopora meandrina</name>
    <dbReference type="NCBI Taxonomy" id="46732"/>
    <lineage>
        <taxon>Eukaryota</taxon>
        <taxon>Metazoa</taxon>
        <taxon>Cnidaria</taxon>
        <taxon>Anthozoa</taxon>
        <taxon>Hexacorallia</taxon>
        <taxon>Scleractinia</taxon>
        <taxon>Astrocoeniina</taxon>
        <taxon>Pocilloporidae</taxon>
        <taxon>Pocillopora</taxon>
    </lineage>
</organism>
<proteinExistence type="inferred from homology"/>
<comment type="caution">
    <text evidence="31">The sequence shown here is derived from an EMBL/GenBank/DDBJ whole genome shotgun (WGS) entry which is preliminary data.</text>
</comment>
<evidence type="ECO:0000256" key="25">
    <source>
        <dbReference type="SAM" id="MobiDB-lite"/>
    </source>
</evidence>
<feature type="domain" description="Ig-like" evidence="29">
    <location>
        <begin position="122"/>
        <end position="227"/>
    </location>
</feature>
<keyword evidence="17" id="KW-0325">Glycoprotein</keyword>
<dbReference type="Pfam" id="PF13927">
    <property type="entry name" value="Ig_3"/>
    <property type="match status" value="1"/>
</dbReference>
<feature type="binding site" evidence="22 24">
    <location>
        <position position="560"/>
    </location>
    <ligand>
        <name>ATP</name>
        <dbReference type="ChEBI" id="CHEBI:30616"/>
    </ligand>
</feature>
<evidence type="ECO:0000256" key="26">
    <source>
        <dbReference type="SAM" id="Phobius"/>
    </source>
</evidence>
<dbReference type="InterPro" id="IPR036179">
    <property type="entry name" value="Ig-like_dom_sf"/>
</dbReference>
<keyword evidence="9 22" id="KW-0547">Nucleotide-binding</keyword>
<dbReference type="PIRSF" id="PIRSF000615">
    <property type="entry name" value="TyrPK_CSF1-R"/>
    <property type="match status" value="1"/>
</dbReference>
<dbReference type="SUPFAM" id="SSF48726">
    <property type="entry name" value="Immunoglobulin"/>
    <property type="match status" value="1"/>
</dbReference>
<keyword evidence="4" id="KW-0597">Phosphoprotein</keyword>
<dbReference type="Pfam" id="PF00041">
    <property type="entry name" value="fn3"/>
    <property type="match status" value="2"/>
</dbReference>
<dbReference type="PANTHER" id="PTHR24416:SF617">
    <property type="entry name" value="RET ONCOGENE, ISOFORM A"/>
    <property type="match status" value="1"/>
</dbReference>
<keyword evidence="8" id="KW-0677">Repeat</keyword>
<keyword evidence="13 26" id="KW-0472">Membrane</keyword>
<feature type="chain" id="PRO_5043594572" description="receptor protein-tyrosine kinase" evidence="27">
    <location>
        <begin position="23"/>
        <end position="896"/>
    </location>
</feature>
<keyword evidence="6 26" id="KW-0812">Transmembrane</keyword>
<dbReference type="InterPro" id="IPR050122">
    <property type="entry name" value="RTK"/>
</dbReference>
<dbReference type="SMART" id="SM00219">
    <property type="entry name" value="TyrKc"/>
    <property type="match status" value="1"/>
</dbReference>
<comment type="function">
    <text evidence="20">Receptor for basic fibroblast growth factor.</text>
</comment>
<dbReference type="GO" id="GO:0005886">
    <property type="term" value="C:plasma membrane"/>
    <property type="evidence" value="ECO:0007669"/>
    <property type="project" value="TreeGrafter"/>
</dbReference>
<dbReference type="GO" id="GO:0004714">
    <property type="term" value="F:transmembrane receptor protein tyrosine kinase activity"/>
    <property type="evidence" value="ECO:0007669"/>
    <property type="project" value="UniProtKB-EC"/>
</dbReference>
<keyword evidence="7 27" id="KW-0732">Signal</keyword>
<feature type="region of interest" description="Disordered" evidence="25">
    <location>
        <begin position="822"/>
        <end position="896"/>
    </location>
</feature>
<keyword evidence="23" id="KW-0460">Magnesium</keyword>
<dbReference type="SUPFAM" id="SSF49265">
    <property type="entry name" value="Fibronectin type III"/>
    <property type="match status" value="2"/>
</dbReference>
<gene>
    <name evidence="31" type="ORF">PMEA_00020927</name>
</gene>
<evidence type="ECO:0000256" key="14">
    <source>
        <dbReference type="ARBA" id="ARBA00023137"/>
    </source>
</evidence>
<keyword evidence="12 26" id="KW-1133">Transmembrane helix</keyword>
<evidence type="ECO:0000256" key="22">
    <source>
        <dbReference type="PIRSR" id="PIRSR000615-2"/>
    </source>
</evidence>
<dbReference type="InterPro" id="IPR008266">
    <property type="entry name" value="Tyr_kinase_AS"/>
</dbReference>
<dbReference type="GO" id="GO:0007169">
    <property type="term" value="P:cell surface receptor protein tyrosine kinase signaling pathway"/>
    <property type="evidence" value="ECO:0007669"/>
    <property type="project" value="TreeGrafter"/>
</dbReference>
<evidence type="ECO:0000256" key="5">
    <source>
        <dbReference type="ARBA" id="ARBA00022679"/>
    </source>
</evidence>
<evidence type="ECO:0000256" key="4">
    <source>
        <dbReference type="ARBA" id="ARBA00022553"/>
    </source>
</evidence>
<dbReference type="EC" id="2.7.10.1" evidence="3"/>
<feature type="binding site" evidence="22">
    <location>
        <begin position="536"/>
        <end position="543"/>
    </location>
    <ligand>
        <name>ATP</name>
        <dbReference type="ChEBI" id="CHEBI:30616"/>
    </ligand>
</feature>
<feature type="domain" description="Fibronectin type-III" evidence="30">
    <location>
        <begin position="25"/>
        <end position="115"/>
    </location>
</feature>
<keyword evidence="16" id="KW-0675">Receptor</keyword>
<evidence type="ECO:0000259" key="30">
    <source>
        <dbReference type="PROSITE" id="PS50853"/>
    </source>
</evidence>
<comment type="catalytic activity">
    <reaction evidence="19">
        <text>L-tyrosyl-[protein] + ATP = O-phospho-L-tyrosyl-[protein] + ADP + H(+)</text>
        <dbReference type="Rhea" id="RHEA:10596"/>
        <dbReference type="Rhea" id="RHEA-COMP:10136"/>
        <dbReference type="Rhea" id="RHEA-COMP:20101"/>
        <dbReference type="ChEBI" id="CHEBI:15378"/>
        <dbReference type="ChEBI" id="CHEBI:30616"/>
        <dbReference type="ChEBI" id="CHEBI:46858"/>
        <dbReference type="ChEBI" id="CHEBI:61978"/>
        <dbReference type="ChEBI" id="CHEBI:456216"/>
        <dbReference type="EC" id="2.7.10.1"/>
    </reaction>
</comment>
<dbReference type="SUPFAM" id="SSF56112">
    <property type="entry name" value="Protein kinase-like (PK-like)"/>
    <property type="match status" value="1"/>
</dbReference>
<dbReference type="FunFam" id="1.10.510.10:FF:000743">
    <property type="entry name" value="Predicted protein"/>
    <property type="match status" value="1"/>
</dbReference>
<dbReference type="GO" id="GO:0046872">
    <property type="term" value="F:metal ion binding"/>
    <property type="evidence" value="ECO:0007669"/>
    <property type="project" value="UniProtKB-KW"/>
</dbReference>
<dbReference type="InterPro" id="IPR011009">
    <property type="entry name" value="Kinase-like_dom_sf"/>
</dbReference>
<evidence type="ECO:0000256" key="10">
    <source>
        <dbReference type="ARBA" id="ARBA00022777"/>
    </source>
</evidence>
<feature type="domain" description="Fibronectin type-III" evidence="30">
    <location>
        <begin position="343"/>
        <end position="439"/>
    </location>
</feature>
<feature type="compositionally biased region" description="Acidic residues" evidence="25">
    <location>
        <begin position="822"/>
        <end position="837"/>
    </location>
</feature>
<feature type="signal peptide" evidence="27">
    <location>
        <begin position="1"/>
        <end position="22"/>
    </location>
</feature>
<dbReference type="PROSITE" id="PS00109">
    <property type="entry name" value="PROTEIN_KINASE_TYR"/>
    <property type="match status" value="1"/>
</dbReference>
<dbReference type="SMART" id="SM00409">
    <property type="entry name" value="IG"/>
    <property type="match status" value="1"/>
</dbReference>
<feature type="binding site" evidence="22">
    <location>
        <position position="680"/>
    </location>
    <ligand>
        <name>ATP</name>
        <dbReference type="ChEBI" id="CHEBI:30616"/>
    </ligand>
</feature>
<dbReference type="InterPro" id="IPR020635">
    <property type="entry name" value="Tyr_kinase_cat_dom"/>
</dbReference>
<evidence type="ECO:0000313" key="31">
    <source>
        <dbReference type="EMBL" id="CAH3144060.1"/>
    </source>
</evidence>
<evidence type="ECO:0000256" key="24">
    <source>
        <dbReference type="PROSITE-ProRule" id="PRU10141"/>
    </source>
</evidence>
<evidence type="ECO:0000256" key="1">
    <source>
        <dbReference type="ARBA" id="ARBA00004167"/>
    </source>
</evidence>
<evidence type="ECO:0000256" key="7">
    <source>
        <dbReference type="ARBA" id="ARBA00022729"/>
    </source>
</evidence>
<sequence length="896" mass="100398">MKSRIAGIVCLYLLEIGFLTNAQGVPGLTAHFINETAVNVSWNAPSSNEKVASYKVIILEGNAELNNITVDNSTLSVIISSLDYCKSYTVQVVGILKNGSVITTPAPGNVTTYQYNTRCAAPSIAPKTQKVYVRRGHPVTLKCNYSGIPTPSLYWRVDGPSANKDVRQGNPVKLINHNDPMRSEVQTLTVKNGNLQISKVDDLDKERVYKCVVENRLGKASSNVTLTLVGVYETVEMNIKVEWTSEVQKHYQNNATLNSFLGQQIKSEVGNFSSKLQDMRVSVIRTVLKVDVEIIMNLFINATTTEGDPSDEIEKGILRMVDSKKFGVLPIKSVTISDLRPPPPTNLRLDDIQAKEATITWQPPHHPEVYEVSGFTVQMKKVLGGTGYVTEMSVGADLTKAQLTELEPDTEYLVQVTAHRDKSGKTGLSQPLEMTTEKGTQVVAIVVGILAAVLVLVAVVVAVVFYRKRQFPPRDEERRFTLDELQLRQGRRTYGPAGDTNPYEFNAQHLHLVPENFHRNWPEIPRDYLKIGDELGAGAFGVVKKGFLMRNNKVIECAVKMLKKHGTELELRDLFNELNIMGSVGNHPNVVSLIGACSDDGPLWVVVKFAENGCLLDYLRKHREENYKDPNYVNVKNKDTEQEESKGITNAEKTRFAYGIAKGMNHLAKMKCIHRDLACRNVLLGKNRIPMVADFGLARDIYESGMYETTTGGKLPVRWMALESLQDYSYTSESDVWAYGVVLWEIETGANVPYAALGGQEIVEALRRGERLSRPERCTDEIYEIMTNCWHADPKERPTFEDIVKLTERMLLEDSDYLELEDEMAEEGDEEEDDTPYDETSFRRIPEEFLSDPETATQSSQPVLEPASPVQFDRQLPLDNDQEGKDEGKGDKNTHF</sequence>
<dbReference type="InterPro" id="IPR013783">
    <property type="entry name" value="Ig-like_fold"/>
</dbReference>
<dbReference type="PROSITE" id="PS00107">
    <property type="entry name" value="PROTEIN_KINASE_ATP"/>
    <property type="match status" value="1"/>
</dbReference>
<dbReference type="CDD" id="cd00096">
    <property type="entry name" value="Ig"/>
    <property type="match status" value="1"/>
</dbReference>
<feature type="binding site" evidence="23">
    <location>
        <position position="694"/>
    </location>
    <ligand>
        <name>Mg(2+)</name>
        <dbReference type="ChEBI" id="CHEBI:18420"/>
    </ligand>
</feature>
<name>A0AAU9XD31_9CNID</name>
<dbReference type="Pfam" id="PF07714">
    <property type="entry name" value="PK_Tyr_Ser-Thr"/>
    <property type="match status" value="1"/>
</dbReference>
<reference evidence="31 32" key="1">
    <citation type="submission" date="2022-05" db="EMBL/GenBank/DDBJ databases">
        <authorList>
            <consortium name="Genoscope - CEA"/>
            <person name="William W."/>
        </authorList>
    </citation>
    <scope>NUCLEOTIDE SEQUENCE [LARGE SCALE GENOMIC DNA]</scope>
</reference>
<dbReference type="Proteomes" id="UP001159428">
    <property type="component" value="Unassembled WGS sequence"/>
</dbReference>